<dbReference type="EMBL" id="PKUR01000003">
    <property type="protein sequence ID" value="PLW85887.1"/>
    <property type="molecule type" value="Genomic_DNA"/>
</dbReference>
<dbReference type="Proteomes" id="UP000235162">
    <property type="component" value="Unassembled WGS sequence"/>
</dbReference>
<dbReference type="InterPro" id="IPR013362">
    <property type="entry name" value="Pilus_4_PilV"/>
</dbReference>
<reference evidence="3 4" key="1">
    <citation type="submission" date="2018-01" db="EMBL/GenBank/DDBJ databases">
        <title>The draft genome sequence of Halioglobus japonicus S1-36.</title>
        <authorList>
            <person name="Du Z.-J."/>
            <person name="Shi M.-J."/>
        </authorList>
    </citation>
    <scope>NUCLEOTIDE SEQUENCE [LARGE SCALE GENOMIC DNA]</scope>
    <source>
        <strain evidence="3 4">S1-36</strain>
    </source>
</reference>
<dbReference type="Pfam" id="PF07963">
    <property type="entry name" value="N_methyl"/>
    <property type="match status" value="1"/>
</dbReference>
<keyword evidence="1" id="KW-0472">Membrane</keyword>
<evidence type="ECO:0000313" key="4">
    <source>
        <dbReference type="Proteomes" id="UP000235162"/>
    </source>
</evidence>
<name>A0AAP8MDN9_9GAMM</name>
<comment type="caution">
    <text evidence="3">The sequence shown here is derived from an EMBL/GenBank/DDBJ whole genome shotgun (WGS) entry which is preliminary data.</text>
</comment>
<dbReference type="Pfam" id="PF22150">
    <property type="entry name" value="Tt1218-like"/>
    <property type="match status" value="1"/>
</dbReference>
<keyword evidence="1" id="KW-0812">Transmembrane</keyword>
<sequence>MNAAQPKHAVCSLLLSARSGLQLALRYLPPPPISPVSAPDMNTTTKQQGMTLIEALIAAVILAIGILGIVSLLGVSKVAQHDTVQRTRAVSLADDLLERIRRNPEGVAEYTAHNPLNGSSGPAMVTNCATTSCTAEDLAKFDLDNWESLLAGSAVTAPDPNGDASSTAVLRDVAACVNFTADTGKTNTGIIDIVIQWRGISETFDAATGDTICGTDFANEDKPYRRQVVISSFIFDEGDM</sequence>
<feature type="domain" description="Type IV pilin Tt1218-like" evidence="2">
    <location>
        <begin position="79"/>
        <end position="143"/>
    </location>
</feature>
<dbReference type="InterPro" id="IPR012902">
    <property type="entry name" value="N_methyl_site"/>
</dbReference>
<dbReference type="InterPro" id="IPR054402">
    <property type="entry name" value="Tt1218-like_dom"/>
</dbReference>
<dbReference type="PROSITE" id="PS00409">
    <property type="entry name" value="PROKAR_NTER_METHYL"/>
    <property type="match status" value="1"/>
</dbReference>
<feature type="transmembrane region" description="Helical" evidence="1">
    <location>
        <begin position="50"/>
        <end position="75"/>
    </location>
</feature>
<proteinExistence type="predicted"/>
<dbReference type="AlphaFoldDB" id="A0AAP8MDN9"/>
<accession>A0AAP8MDN9</accession>
<evidence type="ECO:0000313" key="3">
    <source>
        <dbReference type="EMBL" id="PLW85887.1"/>
    </source>
</evidence>
<organism evidence="3 4">
    <name type="scientific">Halioglobus japonicus</name>
    <dbReference type="NCBI Taxonomy" id="930805"/>
    <lineage>
        <taxon>Bacteria</taxon>
        <taxon>Pseudomonadati</taxon>
        <taxon>Pseudomonadota</taxon>
        <taxon>Gammaproteobacteria</taxon>
        <taxon>Cellvibrionales</taxon>
        <taxon>Halieaceae</taxon>
        <taxon>Halioglobus</taxon>
    </lineage>
</organism>
<evidence type="ECO:0000256" key="1">
    <source>
        <dbReference type="SAM" id="Phobius"/>
    </source>
</evidence>
<keyword evidence="4" id="KW-1185">Reference proteome</keyword>
<keyword evidence="1" id="KW-1133">Transmembrane helix</keyword>
<gene>
    <name evidence="3" type="primary">pilV</name>
    <name evidence="3" type="ORF">C0029_14970</name>
</gene>
<dbReference type="NCBIfam" id="TIGR02523">
    <property type="entry name" value="type_IV_pilV"/>
    <property type="match status" value="1"/>
</dbReference>
<protein>
    <submittedName>
        <fullName evidence="3">Type IV pilus modification protein PilV</fullName>
    </submittedName>
</protein>
<evidence type="ECO:0000259" key="2">
    <source>
        <dbReference type="Pfam" id="PF22150"/>
    </source>
</evidence>